<dbReference type="EMBL" id="QLTR01000009">
    <property type="protein sequence ID" value="RAS64491.1"/>
    <property type="molecule type" value="Genomic_DNA"/>
</dbReference>
<dbReference type="RefSeq" id="WP_102955310.1">
    <property type="nucleotide sequence ID" value="NZ_JBJKCE010000001.1"/>
</dbReference>
<gene>
    <name evidence="2" type="ORF">DET48_109133</name>
</gene>
<dbReference type="AlphaFoldDB" id="A0A329E9P5"/>
<keyword evidence="1" id="KW-0812">Transmembrane</keyword>
<dbReference type="PROSITE" id="PS00409">
    <property type="entry name" value="PROKAR_NTER_METHYL"/>
    <property type="match status" value="1"/>
</dbReference>
<keyword evidence="1" id="KW-0472">Membrane</keyword>
<sequence length="240" mass="26352">MKVRGFTLVEMVLTMVVGSILVLGIAGFVELGSKGYADTVARQKIQTQAKFVMEKMARELRHAVPNSFAVTSSTSKQCVSFYPIVYSGFYALSGYDDKTLQFLIGNDNPPLSYNNLKMIINPTTQADFNNGIGLEDKVYVTTDPDTGDDINNRDLPSPLTSQSVSNRQYIYNQLVSYCLNFSTDSITRNSIQVADSVASGEFSYSPPTLQRGGVVHLALTFAQNGESSHFETDIQVLNVP</sequence>
<evidence type="ECO:0000313" key="3">
    <source>
        <dbReference type="Proteomes" id="UP000248729"/>
    </source>
</evidence>
<dbReference type="Pfam" id="PF07963">
    <property type="entry name" value="N_methyl"/>
    <property type="match status" value="1"/>
</dbReference>
<dbReference type="Proteomes" id="UP000248729">
    <property type="component" value="Unassembled WGS sequence"/>
</dbReference>
<dbReference type="NCBIfam" id="TIGR02532">
    <property type="entry name" value="IV_pilin_GFxxxE"/>
    <property type="match status" value="1"/>
</dbReference>
<dbReference type="InterPro" id="IPR012902">
    <property type="entry name" value="N_methyl_site"/>
</dbReference>
<name>A0A329E9P5_VIBDI</name>
<evidence type="ECO:0000313" key="2">
    <source>
        <dbReference type="EMBL" id="RAS64491.1"/>
    </source>
</evidence>
<proteinExistence type="predicted"/>
<protein>
    <submittedName>
        <fullName evidence="2">MSHA biogenesis protein MshO</fullName>
    </submittedName>
</protein>
<keyword evidence="1" id="KW-1133">Transmembrane helix</keyword>
<feature type="transmembrane region" description="Helical" evidence="1">
    <location>
        <begin position="6"/>
        <end position="29"/>
    </location>
</feature>
<comment type="caution">
    <text evidence="2">The sequence shown here is derived from an EMBL/GenBank/DDBJ whole genome shotgun (WGS) entry which is preliminary data.</text>
</comment>
<organism evidence="2 3">
    <name type="scientific">Vibrio diazotrophicus</name>
    <dbReference type="NCBI Taxonomy" id="685"/>
    <lineage>
        <taxon>Bacteria</taxon>
        <taxon>Pseudomonadati</taxon>
        <taxon>Pseudomonadota</taxon>
        <taxon>Gammaproteobacteria</taxon>
        <taxon>Vibrionales</taxon>
        <taxon>Vibrionaceae</taxon>
        <taxon>Vibrio</taxon>
    </lineage>
</organism>
<reference evidence="2 3" key="1">
    <citation type="submission" date="2018-06" db="EMBL/GenBank/DDBJ databases">
        <title>Freshwater and sediment microbial communities from various areas in North America, analyzing microbe dynamics in response to fracking.</title>
        <authorList>
            <person name="Lamendella R."/>
        </authorList>
    </citation>
    <scope>NUCLEOTIDE SEQUENCE [LARGE SCALE GENOMIC DNA]</scope>
    <source>
        <strain evidence="2 3">99A</strain>
    </source>
</reference>
<evidence type="ECO:0000256" key="1">
    <source>
        <dbReference type="SAM" id="Phobius"/>
    </source>
</evidence>
<accession>A0A329E9P5</accession>